<dbReference type="RefSeq" id="WP_290260531.1">
    <property type="nucleotide sequence ID" value="NZ_JAUFQG010000004.1"/>
</dbReference>
<dbReference type="Gene3D" id="3.40.50.1240">
    <property type="entry name" value="Phosphoglycerate mutase-like"/>
    <property type="match status" value="1"/>
</dbReference>
<organism evidence="1 2">
    <name type="scientific">Simiduia curdlanivorans</name>
    <dbReference type="NCBI Taxonomy" id="1492769"/>
    <lineage>
        <taxon>Bacteria</taxon>
        <taxon>Pseudomonadati</taxon>
        <taxon>Pseudomonadota</taxon>
        <taxon>Gammaproteobacteria</taxon>
        <taxon>Cellvibrionales</taxon>
        <taxon>Cellvibrionaceae</taxon>
        <taxon>Simiduia</taxon>
    </lineage>
</organism>
<evidence type="ECO:0000313" key="1">
    <source>
        <dbReference type="EMBL" id="MFC4362428.1"/>
    </source>
</evidence>
<protein>
    <submittedName>
        <fullName evidence="1">Histidine phosphatase family protein</fullName>
    </submittedName>
</protein>
<dbReference type="Proteomes" id="UP001595840">
    <property type="component" value="Unassembled WGS sequence"/>
</dbReference>
<dbReference type="PANTHER" id="PTHR48100:SF1">
    <property type="entry name" value="HISTIDINE PHOSPHATASE FAMILY PROTEIN-RELATED"/>
    <property type="match status" value="1"/>
</dbReference>
<dbReference type="PIRSF" id="PIRSF000709">
    <property type="entry name" value="6PFK_2-Ptase"/>
    <property type="match status" value="1"/>
</dbReference>
<sequence>MTATLEHSATSVYLLRHGQCEGGQIFRGHTDSAPTEVGRHLMARRLNSLAGQSLTAVVSSPAQRCQLAAEAFASDQSLAFIGEQGFLEIDFGEWEGQLVSAVADRMPRELEQFWRDPVSYTPPMGETLLAFQARVTAAWQKLLAQYRGQRLVLVTHGGVIRMILANVLAMPLRPLSHLAVPHGCLSCVQYHHAEGKPDWPQLLFHNGRVGDDN</sequence>
<proteinExistence type="predicted"/>
<comment type="caution">
    <text evidence="1">The sequence shown here is derived from an EMBL/GenBank/DDBJ whole genome shotgun (WGS) entry which is preliminary data.</text>
</comment>
<dbReference type="Pfam" id="PF00300">
    <property type="entry name" value="His_Phos_1"/>
    <property type="match status" value="1"/>
</dbReference>
<dbReference type="PANTHER" id="PTHR48100">
    <property type="entry name" value="BROAD-SPECIFICITY PHOSPHATASE YOR283W-RELATED"/>
    <property type="match status" value="1"/>
</dbReference>
<dbReference type="InterPro" id="IPR050275">
    <property type="entry name" value="PGM_Phosphatase"/>
</dbReference>
<dbReference type="InterPro" id="IPR013078">
    <property type="entry name" value="His_Pase_superF_clade-1"/>
</dbReference>
<dbReference type="EMBL" id="JBHSCX010000006">
    <property type="protein sequence ID" value="MFC4362428.1"/>
    <property type="molecule type" value="Genomic_DNA"/>
</dbReference>
<keyword evidence="2" id="KW-1185">Reference proteome</keyword>
<gene>
    <name evidence="1" type="ORF">ACFOX3_08945</name>
</gene>
<accession>A0ABV8V3L7</accession>
<reference evidence="2" key="1">
    <citation type="journal article" date="2019" name="Int. J. Syst. Evol. Microbiol.">
        <title>The Global Catalogue of Microorganisms (GCM) 10K type strain sequencing project: providing services to taxonomists for standard genome sequencing and annotation.</title>
        <authorList>
            <consortium name="The Broad Institute Genomics Platform"/>
            <consortium name="The Broad Institute Genome Sequencing Center for Infectious Disease"/>
            <person name="Wu L."/>
            <person name="Ma J."/>
        </authorList>
    </citation>
    <scope>NUCLEOTIDE SEQUENCE [LARGE SCALE GENOMIC DNA]</scope>
    <source>
        <strain evidence="2">CECT 8570</strain>
    </source>
</reference>
<name>A0ABV8V3L7_9GAMM</name>
<dbReference type="InterPro" id="IPR029033">
    <property type="entry name" value="His_PPase_superfam"/>
</dbReference>
<dbReference type="SMART" id="SM00855">
    <property type="entry name" value="PGAM"/>
    <property type="match status" value="1"/>
</dbReference>
<dbReference type="CDD" id="cd07067">
    <property type="entry name" value="HP_PGM_like"/>
    <property type="match status" value="1"/>
</dbReference>
<evidence type="ECO:0000313" key="2">
    <source>
        <dbReference type="Proteomes" id="UP001595840"/>
    </source>
</evidence>
<dbReference type="SUPFAM" id="SSF53254">
    <property type="entry name" value="Phosphoglycerate mutase-like"/>
    <property type="match status" value="1"/>
</dbReference>